<protein>
    <submittedName>
        <fullName evidence="2">Uncharacterized protein</fullName>
    </submittedName>
</protein>
<name>A0A8S9P3T8_BRACR</name>
<evidence type="ECO:0000313" key="2">
    <source>
        <dbReference type="EMBL" id="KAF3511808.1"/>
    </source>
</evidence>
<proteinExistence type="predicted"/>
<organism evidence="2 3">
    <name type="scientific">Brassica cretica</name>
    <name type="common">Mustard</name>
    <dbReference type="NCBI Taxonomy" id="69181"/>
    <lineage>
        <taxon>Eukaryota</taxon>
        <taxon>Viridiplantae</taxon>
        <taxon>Streptophyta</taxon>
        <taxon>Embryophyta</taxon>
        <taxon>Tracheophyta</taxon>
        <taxon>Spermatophyta</taxon>
        <taxon>Magnoliopsida</taxon>
        <taxon>eudicotyledons</taxon>
        <taxon>Gunneridae</taxon>
        <taxon>Pentapetalae</taxon>
        <taxon>rosids</taxon>
        <taxon>malvids</taxon>
        <taxon>Brassicales</taxon>
        <taxon>Brassicaceae</taxon>
        <taxon>Brassiceae</taxon>
        <taxon>Brassica</taxon>
    </lineage>
</organism>
<dbReference type="EMBL" id="QGKX02001521">
    <property type="protein sequence ID" value="KAF3511808.1"/>
    <property type="molecule type" value="Genomic_DNA"/>
</dbReference>
<evidence type="ECO:0000313" key="3">
    <source>
        <dbReference type="Proteomes" id="UP000712600"/>
    </source>
</evidence>
<dbReference type="EMBL" id="QGKW02001660">
    <property type="protein sequence ID" value="KAF2580333.1"/>
    <property type="molecule type" value="Genomic_DNA"/>
</dbReference>
<evidence type="ECO:0000313" key="1">
    <source>
        <dbReference type="EMBL" id="KAF2580333.1"/>
    </source>
</evidence>
<dbReference type="Proteomes" id="UP000712600">
    <property type="component" value="Unassembled WGS sequence"/>
</dbReference>
<comment type="caution">
    <text evidence="2">The sequence shown here is derived from an EMBL/GenBank/DDBJ whole genome shotgun (WGS) entry which is preliminary data.</text>
</comment>
<reference evidence="1" key="2">
    <citation type="submission" date="2019-12" db="EMBL/GenBank/DDBJ databases">
        <title>Genome sequencing and annotation of Brassica cretica.</title>
        <authorList>
            <person name="Studholme D.J."/>
            <person name="Sarris P.F."/>
        </authorList>
    </citation>
    <scope>NUCLEOTIDE SEQUENCE</scope>
    <source>
        <strain evidence="1">PFS-001/15</strain>
        <tissue evidence="1">Leaf</tissue>
    </source>
</reference>
<dbReference type="Proteomes" id="UP000712281">
    <property type="component" value="Unassembled WGS sequence"/>
</dbReference>
<gene>
    <name evidence="1" type="ORF">F2Q68_00005129</name>
    <name evidence="2" type="ORF">F2Q69_00007019</name>
</gene>
<sequence>MHSLQIIGVNQGGIGAIKLDKSMLDEKKLITIIKENDTVQVLDRAVGGRHAMILENRVALLQPVTRASSSLATV</sequence>
<dbReference type="AlphaFoldDB" id="A0A8S9P3T8"/>
<reference evidence="2" key="1">
    <citation type="submission" date="2019-12" db="EMBL/GenBank/DDBJ databases">
        <title>Genome sequencing and annotation of Brassica cretica.</title>
        <authorList>
            <person name="Studholme D.J."/>
            <person name="Sarris P."/>
        </authorList>
    </citation>
    <scope>NUCLEOTIDE SEQUENCE</scope>
    <source>
        <strain evidence="2">PFS-109/04</strain>
        <tissue evidence="2">Leaf</tissue>
    </source>
</reference>
<accession>A0A8S9P3T8</accession>